<dbReference type="GO" id="GO:0006537">
    <property type="term" value="P:glutamate biosynthetic process"/>
    <property type="evidence" value="ECO:0007669"/>
    <property type="project" value="InterPro"/>
</dbReference>
<dbReference type="GO" id="GO:0016041">
    <property type="term" value="F:glutamate synthase (ferredoxin) activity"/>
    <property type="evidence" value="ECO:0007669"/>
    <property type="project" value="UniProtKB-EC"/>
</dbReference>
<protein>
    <submittedName>
        <fullName evidence="4">Ferredoxin-dependent glutamate synthase</fullName>
        <ecNumber evidence="4">1.4.7.1</ecNumber>
    </submittedName>
</protein>
<reference evidence="4" key="1">
    <citation type="submission" date="2018-06" db="EMBL/GenBank/DDBJ databases">
        <authorList>
            <person name="Zhirakovskaya E."/>
        </authorList>
    </citation>
    <scope>NUCLEOTIDE SEQUENCE</scope>
</reference>
<keyword evidence="4" id="KW-0560">Oxidoreductase</keyword>
<evidence type="ECO:0000256" key="1">
    <source>
        <dbReference type="ARBA" id="ARBA00009716"/>
    </source>
</evidence>
<dbReference type="EMBL" id="UOFA01000259">
    <property type="protein sequence ID" value="VAW46098.1"/>
    <property type="molecule type" value="Genomic_DNA"/>
</dbReference>
<dbReference type="Pfam" id="PF01645">
    <property type="entry name" value="Glu_synthase"/>
    <property type="match status" value="1"/>
</dbReference>
<dbReference type="CDD" id="cd02808">
    <property type="entry name" value="GltS_FMN"/>
    <property type="match status" value="1"/>
</dbReference>
<dbReference type="PANTHER" id="PTHR43819:SF1">
    <property type="entry name" value="ARCHAEAL-TYPE GLUTAMATE SYNTHASE [NADPH]"/>
    <property type="match status" value="1"/>
</dbReference>
<dbReference type="PANTHER" id="PTHR43819">
    <property type="entry name" value="ARCHAEAL-TYPE GLUTAMATE SYNTHASE [NADPH]"/>
    <property type="match status" value="1"/>
</dbReference>
<dbReference type="InterPro" id="IPR027283">
    <property type="entry name" value="YerD"/>
</dbReference>
<keyword evidence="2" id="KW-0472">Membrane</keyword>
<dbReference type="EC" id="1.4.7.1" evidence="4"/>
<dbReference type="PIRSF" id="PIRSF500060">
    <property type="entry name" value="UCP500060"/>
    <property type="match status" value="1"/>
</dbReference>
<keyword evidence="2" id="KW-0812">Transmembrane</keyword>
<gene>
    <name evidence="4" type="ORF">MNBD_GAMMA02-1309</name>
</gene>
<comment type="similarity">
    <text evidence="1">Belongs to the glutamate synthase family.</text>
</comment>
<accession>A0A3B0VQY0</accession>
<feature type="domain" description="Glutamate synthase" evidence="3">
    <location>
        <begin position="152"/>
        <end position="470"/>
    </location>
</feature>
<dbReference type="SUPFAM" id="SSF51395">
    <property type="entry name" value="FMN-linked oxidoreductases"/>
    <property type="match status" value="1"/>
</dbReference>
<organism evidence="4">
    <name type="scientific">hydrothermal vent metagenome</name>
    <dbReference type="NCBI Taxonomy" id="652676"/>
    <lineage>
        <taxon>unclassified sequences</taxon>
        <taxon>metagenomes</taxon>
        <taxon>ecological metagenomes</taxon>
    </lineage>
</organism>
<sequence>MTVRQKFLVLLIVVPALVMLWAQYWPAAWWSFVLIGPLALLGLYDMFQVKKAILRLYPVIGHFRYILESFRVEIQQYFIESDLNGTPIPREFRSLVYQRAKGQKDTRPFGTIMDVNKDGYEWINHSIAPTHIEEHELHVVFGGPECKQPYDAKPMNISAMSYGSLSKNAIEALNLGAKKGGFAHNTGEGGISPYHFKHGGDLIFQFGTGYFGCRNAEGCFDAELFTKKATAEQVKMIEIKLSQGAKPGHGGILPAVKLTAEIAEIRHVPMGQDVLSPPNHSAFNTPKELMLFVQQLRELSAGKPIGFKMCLGKRCELLAICKAMIETGIKPDFITIDGSEGGTGAAPIEFTNSVGTPLKDALITVNNALIGAGLRNEIKIIAAGKVISAFHLIKALALGADTVNSARGMMFALGCVQSRACNTDHCPTGIATQDPARVVGLVVSDKAQRVARYHAQMMKNVAELLGAAGLKSISDLKPHHIMHRLQGTIVKSYEEMFPTLDAGVLLDDTNRPDSWTYDWQVADANRW</sequence>
<dbReference type="InterPro" id="IPR024188">
    <property type="entry name" value="GltB"/>
</dbReference>
<proteinExistence type="inferred from homology"/>
<dbReference type="Gene3D" id="3.20.20.70">
    <property type="entry name" value="Aldolase class I"/>
    <property type="match status" value="1"/>
</dbReference>
<feature type="transmembrane region" description="Helical" evidence="2">
    <location>
        <begin position="7"/>
        <end position="24"/>
    </location>
</feature>
<dbReference type="PIRSF" id="PIRSF006429">
    <property type="entry name" value="GOGAT_lg_2"/>
    <property type="match status" value="1"/>
</dbReference>
<dbReference type="AlphaFoldDB" id="A0A3B0VQY0"/>
<evidence type="ECO:0000259" key="3">
    <source>
        <dbReference type="Pfam" id="PF01645"/>
    </source>
</evidence>
<evidence type="ECO:0000313" key="4">
    <source>
        <dbReference type="EMBL" id="VAW46098.1"/>
    </source>
</evidence>
<dbReference type="InterPro" id="IPR002932">
    <property type="entry name" value="Glu_synthdom"/>
</dbReference>
<name>A0A3B0VQY0_9ZZZZ</name>
<dbReference type="InterPro" id="IPR013785">
    <property type="entry name" value="Aldolase_TIM"/>
</dbReference>
<keyword evidence="2" id="KW-1133">Transmembrane helix</keyword>
<evidence type="ECO:0000256" key="2">
    <source>
        <dbReference type="SAM" id="Phobius"/>
    </source>
</evidence>